<feature type="binding site" evidence="1">
    <location>
        <position position="270"/>
    </location>
    <ligand>
        <name>Mg(2+)</name>
        <dbReference type="ChEBI" id="CHEBI:18420"/>
        <label>1</label>
    </ligand>
</feature>
<dbReference type="AlphaFoldDB" id="A0A191ZEF4"/>
<keyword evidence="2" id="KW-0378">Hydrolase</keyword>
<dbReference type="EMBL" id="CP016027">
    <property type="protein sequence ID" value="ANJ66249.1"/>
    <property type="molecule type" value="Genomic_DNA"/>
</dbReference>
<dbReference type="InterPro" id="IPR013479">
    <property type="entry name" value="ADP-ribosyl_diN_reduct_hydro"/>
</dbReference>
<dbReference type="GO" id="GO:0046872">
    <property type="term" value="F:metal ion binding"/>
    <property type="evidence" value="ECO:0007669"/>
    <property type="project" value="UniProtKB-KW"/>
</dbReference>
<feature type="binding site" evidence="1">
    <location>
        <position position="268"/>
    </location>
    <ligand>
        <name>Mg(2+)</name>
        <dbReference type="ChEBI" id="CHEBI:18420"/>
        <label>1</label>
    </ligand>
</feature>
<keyword evidence="3" id="KW-1185">Reference proteome</keyword>
<dbReference type="Proteomes" id="UP000078596">
    <property type="component" value="Chromosome"/>
</dbReference>
<name>A0A191ZEF4_9GAMM</name>
<dbReference type="NCBIfam" id="TIGR02662">
    <property type="entry name" value="dinitro_DRAG"/>
    <property type="match status" value="1"/>
</dbReference>
<feature type="binding site" evidence="1">
    <location>
        <position position="85"/>
    </location>
    <ligand>
        <name>Mg(2+)</name>
        <dbReference type="ChEBI" id="CHEBI:18420"/>
        <label>1</label>
    </ligand>
</feature>
<dbReference type="SUPFAM" id="SSF101478">
    <property type="entry name" value="ADP-ribosylglycohydrolase"/>
    <property type="match status" value="1"/>
</dbReference>
<dbReference type="PANTHER" id="PTHR16222">
    <property type="entry name" value="ADP-RIBOSYLGLYCOHYDROLASE"/>
    <property type="match status" value="1"/>
</dbReference>
<feature type="binding site" evidence="1">
    <location>
        <position position="84"/>
    </location>
    <ligand>
        <name>Mg(2+)</name>
        <dbReference type="ChEBI" id="CHEBI:18420"/>
        <label>1</label>
    </ligand>
</feature>
<reference evidence="2 3" key="1">
    <citation type="submission" date="2016-06" db="EMBL/GenBank/DDBJ databases">
        <title>Insight into the functional genes involving in sulfur oxidation in Pearl River water.</title>
        <authorList>
            <person name="Luo J."/>
            <person name="Tan X."/>
            <person name="Lin W."/>
        </authorList>
    </citation>
    <scope>NUCLEOTIDE SEQUENCE [LARGE SCALE GENOMIC DNA]</scope>
    <source>
        <strain evidence="2 3">LS2</strain>
    </source>
</reference>
<evidence type="ECO:0000313" key="2">
    <source>
        <dbReference type="EMBL" id="ANJ66249.1"/>
    </source>
</evidence>
<feature type="binding site" evidence="1">
    <location>
        <position position="271"/>
    </location>
    <ligand>
        <name>Mg(2+)</name>
        <dbReference type="ChEBI" id="CHEBI:18420"/>
        <label>1</label>
    </ligand>
</feature>
<comment type="cofactor">
    <cofactor evidence="1">
        <name>Mg(2+)</name>
        <dbReference type="ChEBI" id="CHEBI:18420"/>
    </cofactor>
    <text evidence="1">Binds 2 magnesium ions per subunit.</text>
</comment>
<proteinExistence type="predicted"/>
<organism evidence="2 3">
    <name type="scientific">Halothiobacillus diazotrophicus</name>
    <dbReference type="NCBI Taxonomy" id="1860122"/>
    <lineage>
        <taxon>Bacteria</taxon>
        <taxon>Pseudomonadati</taxon>
        <taxon>Pseudomonadota</taxon>
        <taxon>Gammaproteobacteria</taxon>
        <taxon>Chromatiales</taxon>
        <taxon>Halothiobacillaceae</taxon>
        <taxon>Halothiobacillus</taxon>
    </lineage>
</organism>
<dbReference type="Gene3D" id="1.10.4080.10">
    <property type="entry name" value="ADP-ribosylation/Crystallin J1"/>
    <property type="match status" value="1"/>
</dbReference>
<protein>
    <submittedName>
        <fullName evidence="2">ADP-ribosyl-[dinitrogen reductase] hydrolase</fullName>
    </submittedName>
</protein>
<keyword evidence="1" id="KW-0460">Magnesium</keyword>
<gene>
    <name evidence="2" type="ORF">A9404_01640</name>
</gene>
<feature type="binding site" evidence="1">
    <location>
        <position position="86"/>
    </location>
    <ligand>
        <name>Mg(2+)</name>
        <dbReference type="ChEBI" id="CHEBI:18420"/>
        <label>1</label>
    </ligand>
</feature>
<sequence>MAGLLRSVVRFARTEAIMNANAPVRTSADELKSRALGAYWGLAVGDALGATVEFMQPREIQAEYGLHRNMIGGGWLHLKAGQVTDDTEMSLVLGESILADTSWSLPQFADGMAAWLKSNPVDVGNTCRRGIRRYLVDGSLCGPESEWDAGNGAAVRNLPAVLATLDDEVAFERISLDQAHLTHHNPLSDAAILTLGRMVRVLVHGGDLDDVAQMAAALAVGHRAFRFAPYNGLSTAYVADTVNTVFHHLFRTDNFRDCLIATVNQGGDADSTGALAGMLAGAHYGVAAIPPEWLKRLDPVVKQAIADQVDGLLAWRGALPVARVDAGGVTRAIPGPWWVEVKGCR</sequence>
<dbReference type="PANTHER" id="PTHR16222:SF12">
    <property type="entry name" value="ADP-RIBOSYLGLYCOHYDROLASE-RELATED"/>
    <property type="match status" value="1"/>
</dbReference>
<keyword evidence="1" id="KW-0479">Metal-binding</keyword>
<dbReference type="InterPro" id="IPR036705">
    <property type="entry name" value="Ribosyl_crysJ1_sf"/>
</dbReference>
<evidence type="ECO:0000313" key="3">
    <source>
        <dbReference type="Proteomes" id="UP000078596"/>
    </source>
</evidence>
<dbReference type="InterPro" id="IPR005502">
    <property type="entry name" value="Ribosyl_crysJ1"/>
</dbReference>
<dbReference type="KEGG" id="haz:A9404_01640"/>
<dbReference type="Pfam" id="PF03747">
    <property type="entry name" value="ADP_ribosyl_GH"/>
    <property type="match status" value="1"/>
</dbReference>
<accession>A0A191ZEF4</accession>
<dbReference type="GO" id="GO:0016787">
    <property type="term" value="F:hydrolase activity"/>
    <property type="evidence" value="ECO:0007669"/>
    <property type="project" value="UniProtKB-KW"/>
</dbReference>
<dbReference type="InterPro" id="IPR050792">
    <property type="entry name" value="ADP-ribosylglycohydrolase"/>
</dbReference>
<dbReference type="STRING" id="1860122.A9404_01640"/>
<evidence type="ECO:0000256" key="1">
    <source>
        <dbReference type="PIRSR" id="PIRSR605502-1"/>
    </source>
</evidence>